<protein>
    <recommendedName>
        <fullName evidence="2">histidine kinase</fullName>
        <ecNumber evidence="2">2.7.13.3</ecNumber>
    </recommendedName>
</protein>
<dbReference type="CDD" id="cd18774">
    <property type="entry name" value="PDC2_HK_sensor"/>
    <property type="match status" value="1"/>
</dbReference>
<comment type="catalytic activity">
    <reaction evidence="1">
        <text>ATP + protein L-histidine = ADP + protein N-phospho-L-histidine.</text>
        <dbReference type="EC" id="2.7.13.3"/>
    </reaction>
</comment>
<keyword evidence="6" id="KW-0418">Kinase</keyword>
<evidence type="ECO:0000256" key="5">
    <source>
        <dbReference type="ARBA" id="ARBA00022741"/>
    </source>
</evidence>
<dbReference type="PANTHER" id="PTHR41523">
    <property type="entry name" value="TWO-COMPONENT SYSTEM SENSOR PROTEIN"/>
    <property type="match status" value="1"/>
</dbReference>
<evidence type="ECO:0000313" key="11">
    <source>
        <dbReference type="Proteomes" id="UP000095463"/>
    </source>
</evidence>
<comment type="caution">
    <text evidence="10">The sequence shown here is derived from an EMBL/GenBank/DDBJ whole genome shotgun (WGS) entry which is preliminary data.</text>
</comment>
<evidence type="ECO:0000256" key="3">
    <source>
        <dbReference type="ARBA" id="ARBA00022553"/>
    </source>
</evidence>
<keyword evidence="11" id="KW-1185">Reference proteome</keyword>
<keyword evidence="8" id="KW-1133">Transmembrane helix</keyword>
<keyword evidence="8" id="KW-0812">Transmembrane</keyword>
<proteinExistence type="predicted"/>
<evidence type="ECO:0000256" key="4">
    <source>
        <dbReference type="ARBA" id="ARBA00022679"/>
    </source>
</evidence>
<evidence type="ECO:0000256" key="8">
    <source>
        <dbReference type="SAM" id="Phobius"/>
    </source>
</evidence>
<dbReference type="GO" id="GO:0005524">
    <property type="term" value="F:ATP binding"/>
    <property type="evidence" value="ECO:0007669"/>
    <property type="project" value="UniProtKB-KW"/>
</dbReference>
<dbReference type="Gene3D" id="3.30.450.20">
    <property type="entry name" value="PAS domain"/>
    <property type="match status" value="1"/>
</dbReference>
<organism evidence="10 11">
    <name type="scientific">Devosia insulae DS-56</name>
    <dbReference type="NCBI Taxonomy" id="1116389"/>
    <lineage>
        <taxon>Bacteria</taxon>
        <taxon>Pseudomonadati</taxon>
        <taxon>Pseudomonadota</taxon>
        <taxon>Alphaproteobacteria</taxon>
        <taxon>Hyphomicrobiales</taxon>
        <taxon>Devosiaceae</taxon>
        <taxon>Devosia</taxon>
    </lineage>
</organism>
<feature type="domain" description="Signal transduction histidine kinase HWE region" evidence="9">
    <location>
        <begin position="372"/>
        <end position="454"/>
    </location>
</feature>
<dbReference type="SMART" id="SM00911">
    <property type="entry name" value="HWE_HK"/>
    <property type="match status" value="1"/>
</dbReference>
<evidence type="ECO:0000256" key="2">
    <source>
        <dbReference type="ARBA" id="ARBA00012438"/>
    </source>
</evidence>
<keyword evidence="7" id="KW-0067">ATP-binding</keyword>
<keyword evidence="3" id="KW-0597">Phosphoprotein</keyword>
<dbReference type="OrthoDB" id="341208at2"/>
<name>A0A1E5XVK3_9HYPH</name>
<gene>
    <name evidence="10" type="ORF">VW23_010790</name>
</gene>
<dbReference type="Gene3D" id="3.30.565.10">
    <property type="entry name" value="Histidine kinase-like ATPase, C-terminal domain"/>
    <property type="match status" value="1"/>
</dbReference>
<dbReference type="InterPro" id="IPR011102">
    <property type="entry name" value="Sig_transdc_His_kinase_HWE"/>
</dbReference>
<keyword evidence="4" id="KW-0808">Transferase</keyword>
<dbReference type="EMBL" id="LAJE02000066">
    <property type="protein sequence ID" value="OEO32615.1"/>
    <property type="molecule type" value="Genomic_DNA"/>
</dbReference>
<reference evidence="10 11" key="1">
    <citation type="journal article" date="2015" name="Genome Announc.">
        <title>Genome Assemblies of Three Soil-Associated Devosia species: D. insulae, D. limi, and D. soli.</title>
        <authorList>
            <person name="Hassan Y.I."/>
            <person name="Lepp D."/>
            <person name="Zhou T."/>
        </authorList>
    </citation>
    <scope>NUCLEOTIDE SEQUENCE [LARGE SCALE GENOMIC DNA]</scope>
    <source>
        <strain evidence="10 11">DS-56</strain>
    </source>
</reference>
<dbReference type="EC" id="2.7.13.3" evidence="2"/>
<evidence type="ECO:0000313" key="10">
    <source>
        <dbReference type="EMBL" id="OEO32615.1"/>
    </source>
</evidence>
<evidence type="ECO:0000256" key="1">
    <source>
        <dbReference type="ARBA" id="ARBA00000085"/>
    </source>
</evidence>
<keyword evidence="8" id="KW-0472">Membrane</keyword>
<dbReference type="SUPFAM" id="SSF55874">
    <property type="entry name" value="ATPase domain of HSP90 chaperone/DNA topoisomerase II/histidine kinase"/>
    <property type="match status" value="1"/>
</dbReference>
<evidence type="ECO:0000256" key="7">
    <source>
        <dbReference type="ARBA" id="ARBA00022840"/>
    </source>
</evidence>
<feature type="transmembrane region" description="Helical" evidence="8">
    <location>
        <begin position="24"/>
        <end position="47"/>
    </location>
</feature>
<dbReference type="InterPro" id="IPR036890">
    <property type="entry name" value="HATPase_C_sf"/>
</dbReference>
<dbReference type="PANTHER" id="PTHR41523:SF7">
    <property type="entry name" value="HISTIDINE KINASE"/>
    <property type="match status" value="1"/>
</dbReference>
<feature type="transmembrane region" description="Helical" evidence="8">
    <location>
        <begin position="289"/>
        <end position="311"/>
    </location>
</feature>
<evidence type="ECO:0000256" key="6">
    <source>
        <dbReference type="ARBA" id="ARBA00022777"/>
    </source>
</evidence>
<dbReference type="AlphaFoldDB" id="A0A1E5XVK3"/>
<dbReference type="GO" id="GO:0004673">
    <property type="term" value="F:protein histidine kinase activity"/>
    <property type="evidence" value="ECO:0007669"/>
    <property type="project" value="UniProtKB-EC"/>
</dbReference>
<sequence length="574" mass="61690">MADGPGPAESSVVTRRRGPIARPIAVYLFVLALVALVPAFVFSAILLQRNNEAQERVVETLITGNARSIVQAVDREINANITTLRVLATTPPLSPAAYPEFHARVSVALENTSSYVYLVHPDMTSDLSTRVPMAEQQANPIGDVETAQRAFDSRDVAISDAVFGRVSQQWVVNILQPIFPANQQPLILGFSRAASQLSNTLLASRMPEGWHVALVDRKGVIIAAADQGGNTGDAFNLAPIDELGSTAGWRSLVSEGKDYLVVAQRSTLTGWTLVAWADRAVVAKPLADAFWSLLAGGVLLAALVVLVVYGVSLQIGRSVHGLEADAKRLGAGQPVEARPFPIEEIETVSSALGDASRRRQAAETEVRFLMRELAHRSKNQMTVIAAMAKQTARGADTVPEFVSNFERRIFGLARSTDLLLAHGVAGVDLKELLVSQIDPFCPVDGERVIVDGPSLRLNAQAAQILGMAAHELATNAVKYGAFAKDGGRLELTWKRVGDAVSFIWHESGNAPAEATPRRGFGTTVLENMVGRSLNGEVQREVHELGIEWRFTIPLSSLDPSDSLNGAAEPQASDK</sequence>
<dbReference type="Proteomes" id="UP000095463">
    <property type="component" value="Unassembled WGS sequence"/>
</dbReference>
<evidence type="ECO:0000259" key="9">
    <source>
        <dbReference type="SMART" id="SM00911"/>
    </source>
</evidence>
<accession>A0A1E5XVK3</accession>
<dbReference type="Pfam" id="PF07536">
    <property type="entry name" value="HWE_HK"/>
    <property type="match status" value="1"/>
</dbReference>
<keyword evidence="5" id="KW-0547">Nucleotide-binding</keyword>
<dbReference type="RefSeq" id="WP_069908259.1">
    <property type="nucleotide sequence ID" value="NZ_LAJE02000066.1"/>
</dbReference>